<proteinExistence type="predicted"/>
<dbReference type="EMBL" id="BONY01000037">
    <property type="protein sequence ID" value="GIH07511.1"/>
    <property type="molecule type" value="Genomic_DNA"/>
</dbReference>
<evidence type="ECO:0000313" key="1">
    <source>
        <dbReference type="EMBL" id="GIH07511.1"/>
    </source>
</evidence>
<accession>A0A8J3VIX1</accession>
<reference evidence="1" key="1">
    <citation type="submission" date="2021-01" db="EMBL/GenBank/DDBJ databases">
        <title>Whole genome shotgun sequence of Rhizocola hellebori NBRC 109834.</title>
        <authorList>
            <person name="Komaki H."/>
            <person name="Tamura T."/>
        </authorList>
    </citation>
    <scope>NUCLEOTIDE SEQUENCE</scope>
    <source>
        <strain evidence="1">NBRC 109834</strain>
    </source>
</reference>
<protein>
    <submittedName>
        <fullName evidence="1">Uncharacterized protein</fullName>
    </submittedName>
</protein>
<dbReference type="Proteomes" id="UP000612899">
    <property type="component" value="Unassembled WGS sequence"/>
</dbReference>
<name>A0A8J3VIX1_9ACTN</name>
<sequence length="67" mass="7465">MDMRELQTRAYAFIGRYISNEGKLTPLGMQADLANQLFSELVAVYHGGQADAYDAVANPKTLYIPQQ</sequence>
<dbReference type="RefSeq" id="WP_203911299.1">
    <property type="nucleotide sequence ID" value="NZ_BONY01000037.1"/>
</dbReference>
<keyword evidence="2" id="KW-1185">Reference proteome</keyword>
<dbReference type="AlphaFoldDB" id="A0A8J3VIX1"/>
<evidence type="ECO:0000313" key="2">
    <source>
        <dbReference type="Proteomes" id="UP000612899"/>
    </source>
</evidence>
<gene>
    <name evidence="1" type="ORF">Rhe02_55780</name>
</gene>
<organism evidence="1 2">
    <name type="scientific">Rhizocola hellebori</name>
    <dbReference type="NCBI Taxonomy" id="1392758"/>
    <lineage>
        <taxon>Bacteria</taxon>
        <taxon>Bacillati</taxon>
        <taxon>Actinomycetota</taxon>
        <taxon>Actinomycetes</taxon>
        <taxon>Micromonosporales</taxon>
        <taxon>Micromonosporaceae</taxon>
        <taxon>Rhizocola</taxon>
    </lineage>
</organism>
<comment type="caution">
    <text evidence="1">The sequence shown here is derived from an EMBL/GenBank/DDBJ whole genome shotgun (WGS) entry which is preliminary data.</text>
</comment>